<evidence type="ECO:0000313" key="2">
    <source>
        <dbReference type="Proteomes" id="UP001595704"/>
    </source>
</evidence>
<accession>A0ABV7UHQ4</accession>
<comment type="caution">
    <text evidence="1">The sequence shown here is derived from an EMBL/GenBank/DDBJ whole genome shotgun (WGS) entry which is preliminary data.</text>
</comment>
<dbReference type="RefSeq" id="WP_191321458.1">
    <property type="nucleotide sequence ID" value="NZ_BNCG01000086.1"/>
</dbReference>
<keyword evidence="2" id="KW-1185">Reference proteome</keyword>
<dbReference type="EMBL" id="JBHRYC010000057">
    <property type="protein sequence ID" value="MFC3638021.1"/>
    <property type="molecule type" value="Genomic_DNA"/>
</dbReference>
<evidence type="ECO:0000313" key="1">
    <source>
        <dbReference type="EMBL" id="MFC3638021.1"/>
    </source>
</evidence>
<reference evidence="2" key="1">
    <citation type="journal article" date="2019" name="Int. J. Syst. Evol. Microbiol.">
        <title>The Global Catalogue of Microorganisms (GCM) 10K type strain sequencing project: providing services to taxonomists for standard genome sequencing and annotation.</title>
        <authorList>
            <consortium name="The Broad Institute Genomics Platform"/>
            <consortium name="The Broad Institute Genome Sequencing Center for Infectious Disease"/>
            <person name="Wu L."/>
            <person name="Ma J."/>
        </authorList>
    </citation>
    <scope>NUCLEOTIDE SEQUENCE [LARGE SCALE GENOMIC DNA]</scope>
    <source>
        <strain evidence="2">KCTC 42282</strain>
    </source>
</reference>
<dbReference type="Proteomes" id="UP001595704">
    <property type="component" value="Unassembled WGS sequence"/>
</dbReference>
<name>A0ABV7UHQ4_9HYPH</name>
<proteinExistence type="predicted"/>
<protein>
    <submittedName>
        <fullName evidence="1">Uncharacterized protein</fullName>
    </submittedName>
</protein>
<organism evidence="1 2">
    <name type="scientific">Camelimonas fluminis</name>
    <dbReference type="NCBI Taxonomy" id="1576911"/>
    <lineage>
        <taxon>Bacteria</taxon>
        <taxon>Pseudomonadati</taxon>
        <taxon>Pseudomonadota</taxon>
        <taxon>Alphaproteobacteria</taxon>
        <taxon>Hyphomicrobiales</taxon>
        <taxon>Chelatococcaceae</taxon>
        <taxon>Camelimonas</taxon>
    </lineage>
</organism>
<gene>
    <name evidence="1" type="ORF">ACFONL_11665</name>
</gene>
<sequence length="66" mass="7397">MIEKRSKAKPFEPGVTLDTGRVWAALAKLKAEHFPELEVDVFFEHEEAVSGGLRRECLLTARADSL</sequence>